<sequence>MLYTCNSCNYQTVLERNDDFTNCPKCLKGTLTIANAEQISNKYKNEFTKNRSELMRNVAKQAQIPILPGQDFDVFDLHAYQPLLPLLQNPKASQIHWLYPLNKKKVINSNTNFINVVNDDSIYLSVGSGLVSGRETIRLNPQSLELLKAYDNLKQYLVKKINELKPNSPSYVTQVLNSLQVFVCQLLPNNDEKQVDNFILGYYNNRRDPKTHRLLATNGYTSGFVMDLEIFIQNKIGVCRHRNLLSAFLLAKFISEINLTPAMHLQQRYLISEGDIKHLKMIFNIRSKVYQPRGDILDRCSLTNVVSVVGAHTWCIVLLFNQHKEFSGSWIVDAMWEKIFNLSDQDDFKKACSRSTAKNITYDVTNIYKILTKYKAFNNAGQYKIKSQELKPVIAEVTTDESMGNQSYILNHKNPNPLWSMELDKILRPLLQFPNLTSVKEHKLLNELYKKLNLKDFTQTYCCLKTTKADSLIYNEENLGDYQNLFEIIDMCISLMDEHLMKVPF</sequence>
<dbReference type="AlphaFoldDB" id="A0A6M3HSM2"/>
<dbReference type="EMBL" id="CP038017">
    <property type="protein sequence ID" value="QIV94198.1"/>
    <property type="molecule type" value="Genomic_DNA"/>
</dbReference>
<dbReference type="RefSeq" id="WP_172106396.1">
    <property type="nucleotide sequence ID" value="NZ_CP038017.1"/>
</dbReference>
<protein>
    <submittedName>
        <fullName evidence="1">Uncharacterized protein</fullName>
    </submittedName>
</protein>
<evidence type="ECO:0000313" key="2">
    <source>
        <dbReference type="Proteomes" id="UP000503320"/>
    </source>
</evidence>
<gene>
    <name evidence="1" type="ORF">E3E15_02025</name>
</gene>
<proteinExistence type="predicted"/>
<organism evidence="1 2">
    <name type="scientific">Allofrancisella frigidaquae</name>
    <dbReference type="NCBI Taxonomy" id="1085644"/>
    <lineage>
        <taxon>Bacteria</taxon>
        <taxon>Pseudomonadati</taxon>
        <taxon>Pseudomonadota</taxon>
        <taxon>Gammaproteobacteria</taxon>
        <taxon>Thiotrichales</taxon>
        <taxon>Francisellaceae</taxon>
        <taxon>Allofrancisella</taxon>
    </lineage>
</organism>
<dbReference type="Proteomes" id="UP000503320">
    <property type="component" value="Chromosome"/>
</dbReference>
<name>A0A6M3HSM2_9GAMM</name>
<keyword evidence="2" id="KW-1185">Reference proteome</keyword>
<accession>A0A6M3HSM2</accession>
<reference evidence="1 2" key="1">
    <citation type="submission" date="2019-03" db="EMBL/GenBank/DDBJ databases">
        <title>Complete Genome Sequence of Allofrancisella frigidaquae Strain SYSU 10HL1970 Isolated from Water-Cooling Systems in China.</title>
        <authorList>
            <person name="Ohrman C."/>
            <person name="Uneklint I."/>
            <person name="Sjodin A."/>
        </authorList>
    </citation>
    <scope>NUCLEOTIDE SEQUENCE [LARGE SCALE GENOMIC DNA]</scope>
    <source>
        <strain evidence="1 2">SYSU 10HL1970</strain>
    </source>
</reference>
<evidence type="ECO:0000313" key="1">
    <source>
        <dbReference type="EMBL" id="QIV94198.1"/>
    </source>
</evidence>
<dbReference type="KEGG" id="afri:E3E15_02025"/>